<evidence type="ECO:0000313" key="1">
    <source>
        <dbReference type="EMBL" id="PPS08479.1"/>
    </source>
</evidence>
<dbReference type="InterPro" id="IPR032675">
    <property type="entry name" value="LRR_dom_sf"/>
</dbReference>
<proteinExistence type="predicted"/>
<name>A0A2P5XYR9_GOSBA</name>
<dbReference type="AlphaFoldDB" id="A0A2P5XYR9"/>
<reference evidence="1 2" key="1">
    <citation type="submission" date="2015-01" db="EMBL/GenBank/DDBJ databases">
        <title>Genome of allotetraploid Gossypium barbadense reveals genomic plasticity and fiber elongation in cotton evolution.</title>
        <authorList>
            <person name="Chen X."/>
            <person name="Liu X."/>
            <person name="Zhao B."/>
            <person name="Zheng H."/>
            <person name="Hu Y."/>
            <person name="Lu G."/>
            <person name="Yang C."/>
            <person name="Chen J."/>
            <person name="Shan C."/>
            <person name="Zhang L."/>
            <person name="Zhou Y."/>
            <person name="Wang L."/>
            <person name="Guo W."/>
            <person name="Bai Y."/>
            <person name="Ruan J."/>
            <person name="Shangguan X."/>
            <person name="Mao Y."/>
            <person name="Jiang J."/>
            <person name="Zhu Y."/>
            <person name="Lei J."/>
            <person name="Kang H."/>
            <person name="Chen S."/>
            <person name="He X."/>
            <person name="Wang R."/>
            <person name="Wang Y."/>
            <person name="Chen J."/>
            <person name="Wang L."/>
            <person name="Yu S."/>
            <person name="Wang B."/>
            <person name="Wei J."/>
            <person name="Song S."/>
            <person name="Lu X."/>
            <person name="Gao Z."/>
            <person name="Gu W."/>
            <person name="Deng X."/>
            <person name="Ma D."/>
            <person name="Wang S."/>
            <person name="Liang W."/>
            <person name="Fang L."/>
            <person name="Cai C."/>
            <person name="Zhu X."/>
            <person name="Zhou B."/>
            <person name="Zhang Y."/>
            <person name="Chen Z."/>
            <person name="Xu S."/>
            <person name="Zhu R."/>
            <person name="Wang S."/>
            <person name="Zhang T."/>
            <person name="Zhao G."/>
        </authorList>
    </citation>
    <scope>NUCLEOTIDE SEQUENCE [LARGE SCALE GENOMIC DNA]</scope>
    <source>
        <strain evidence="2">cv. Xinhai21</strain>
        <tissue evidence="1">Leaf</tissue>
    </source>
</reference>
<gene>
    <name evidence="1" type="ORF">GOBAR_AA12180</name>
</gene>
<evidence type="ECO:0000313" key="2">
    <source>
        <dbReference type="Proteomes" id="UP000239757"/>
    </source>
</evidence>
<sequence>MIELRIEKTKPPSLVSLCLGVIGRHLEEIIEDLSEIAVNFPADIKGLLPKVFEEMINLEELVRLAIARRRKLLNDDVIVSLADSSWEILDLSGSDVPNFGLAKVAEMCKSLRAVDIRGCPSSESTARRCLGILKPKLNDVEGDSWEELDTMEIGHGAQSLRWLVWTEVPREAFPDVALDDPIVEDIDPKTWSICRSMPKAMSPSLSSANELSIAEKFRLAFVERDTRLAPKRAKNARQHQRRAEREWMMTSTRAKALALASKATKSLHGRS</sequence>
<dbReference type="Proteomes" id="UP000239757">
    <property type="component" value="Unassembled WGS sequence"/>
</dbReference>
<accession>A0A2P5XYR9</accession>
<dbReference type="OrthoDB" id="10257471at2759"/>
<evidence type="ECO:0008006" key="3">
    <source>
        <dbReference type="Google" id="ProtNLM"/>
    </source>
</evidence>
<dbReference type="Gene3D" id="3.80.10.10">
    <property type="entry name" value="Ribonuclease Inhibitor"/>
    <property type="match status" value="1"/>
</dbReference>
<organism evidence="1 2">
    <name type="scientific">Gossypium barbadense</name>
    <name type="common">Sea Island cotton</name>
    <name type="synonym">Hibiscus barbadensis</name>
    <dbReference type="NCBI Taxonomy" id="3634"/>
    <lineage>
        <taxon>Eukaryota</taxon>
        <taxon>Viridiplantae</taxon>
        <taxon>Streptophyta</taxon>
        <taxon>Embryophyta</taxon>
        <taxon>Tracheophyta</taxon>
        <taxon>Spermatophyta</taxon>
        <taxon>Magnoliopsida</taxon>
        <taxon>eudicotyledons</taxon>
        <taxon>Gunneridae</taxon>
        <taxon>Pentapetalae</taxon>
        <taxon>rosids</taxon>
        <taxon>malvids</taxon>
        <taxon>Malvales</taxon>
        <taxon>Malvaceae</taxon>
        <taxon>Malvoideae</taxon>
        <taxon>Gossypium</taxon>
    </lineage>
</organism>
<protein>
    <recommendedName>
        <fullName evidence="3">RNI-like superfamily protein</fullName>
    </recommendedName>
</protein>
<dbReference type="EMBL" id="KZ663995">
    <property type="protein sequence ID" value="PPS08479.1"/>
    <property type="molecule type" value="Genomic_DNA"/>
</dbReference>